<dbReference type="PANTHER" id="PTHR12298:SF4">
    <property type="entry name" value="PROGRAMMED CELL DEATH PROTEIN 2"/>
    <property type="match status" value="1"/>
</dbReference>
<keyword evidence="2 4" id="KW-0863">Zinc-finger</keyword>
<dbReference type="GO" id="GO:0008270">
    <property type="term" value="F:zinc ion binding"/>
    <property type="evidence" value="ECO:0007669"/>
    <property type="project" value="UniProtKB-KW"/>
</dbReference>
<dbReference type="Gene3D" id="6.10.140.2220">
    <property type="match status" value="1"/>
</dbReference>
<dbReference type="PROSITE" id="PS01360">
    <property type="entry name" value="ZF_MYND_1"/>
    <property type="match status" value="1"/>
</dbReference>
<keyword evidence="7" id="KW-1185">Reference proteome</keyword>
<evidence type="ECO:0000256" key="2">
    <source>
        <dbReference type="ARBA" id="ARBA00022771"/>
    </source>
</evidence>
<dbReference type="STRING" id="1314790.A0A1Y1XW17"/>
<evidence type="ECO:0000313" key="7">
    <source>
        <dbReference type="Proteomes" id="UP000193498"/>
    </source>
</evidence>
<evidence type="ECO:0000256" key="4">
    <source>
        <dbReference type="PROSITE-ProRule" id="PRU00134"/>
    </source>
</evidence>
<dbReference type="OrthoDB" id="443682at2759"/>
<keyword evidence="3" id="KW-0862">Zinc</keyword>
<evidence type="ECO:0000259" key="5">
    <source>
        <dbReference type="PROSITE" id="PS50865"/>
    </source>
</evidence>
<organism evidence="6 7">
    <name type="scientific">Basidiobolus meristosporus CBS 931.73</name>
    <dbReference type="NCBI Taxonomy" id="1314790"/>
    <lineage>
        <taxon>Eukaryota</taxon>
        <taxon>Fungi</taxon>
        <taxon>Fungi incertae sedis</taxon>
        <taxon>Zoopagomycota</taxon>
        <taxon>Entomophthoromycotina</taxon>
        <taxon>Basidiobolomycetes</taxon>
        <taxon>Basidiobolales</taxon>
        <taxon>Basidiobolaceae</taxon>
        <taxon>Basidiobolus</taxon>
    </lineage>
</organism>
<evidence type="ECO:0000256" key="3">
    <source>
        <dbReference type="ARBA" id="ARBA00022833"/>
    </source>
</evidence>
<gene>
    <name evidence="6" type="ORF">K493DRAFT_305338</name>
</gene>
<keyword evidence="1" id="KW-0479">Metal-binding</keyword>
<sequence>MTSSQFAPVELGFAETPEQEFFDTPFANKIGGKPIWLNPKKILSAEDVRCGVCEKPMLFLLQLYTPEDEPPCAYHRMIYVYCCKNGVCHNKSWKDSFKVFRNQLPRQNDYYVEIAGEPQEDDDEEEEPLSEWYKRPDVDARACVVCGLAGTKSCGECHQSHYCSKEHQMFHWTVGMHKKLCNATELNEEDLEKDQEKIKEFLFLEYEIVSEPERVEEKEEEEKVKELHDADNQPNPEARALVPVGDEIYENTEVDVDKAFLKFQKKMSQDPDQVVRYARTGYGVETGGPLYVSDIGMIEDKDVPECAKCGQKKTFEMQVLPQLLHFLKIDYTNSDSIDWGTLIIYSCPGNCDVGEDYAEEALWRQDFSLDGINGKYQKSSQKA</sequence>
<dbReference type="GO" id="GO:0005737">
    <property type="term" value="C:cytoplasm"/>
    <property type="evidence" value="ECO:0007669"/>
    <property type="project" value="InterPro"/>
</dbReference>
<dbReference type="InterPro" id="IPR002893">
    <property type="entry name" value="Znf_MYND"/>
</dbReference>
<dbReference type="Pfam" id="PF01753">
    <property type="entry name" value="zf-MYND"/>
    <property type="match status" value="1"/>
</dbReference>
<dbReference type="Pfam" id="PF04194">
    <property type="entry name" value="PDCD2_C"/>
    <property type="match status" value="1"/>
</dbReference>
<dbReference type="GO" id="GO:0005634">
    <property type="term" value="C:nucleus"/>
    <property type="evidence" value="ECO:0007669"/>
    <property type="project" value="TreeGrafter"/>
</dbReference>
<feature type="domain" description="MYND-type" evidence="5">
    <location>
        <begin position="143"/>
        <end position="181"/>
    </location>
</feature>
<dbReference type="PROSITE" id="PS50865">
    <property type="entry name" value="ZF_MYND_2"/>
    <property type="match status" value="1"/>
</dbReference>
<name>A0A1Y1XW17_9FUNG</name>
<accession>A0A1Y1XW17</accession>
<evidence type="ECO:0000256" key="1">
    <source>
        <dbReference type="ARBA" id="ARBA00022723"/>
    </source>
</evidence>
<dbReference type="InParanoid" id="A0A1Y1XW17"/>
<evidence type="ECO:0000313" key="6">
    <source>
        <dbReference type="EMBL" id="ORX89942.1"/>
    </source>
</evidence>
<reference evidence="6 7" key="1">
    <citation type="submission" date="2016-07" db="EMBL/GenBank/DDBJ databases">
        <title>Pervasive Adenine N6-methylation of Active Genes in Fungi.</title>
        <authorList>
            <consortium name="DOE Joint Genome Institute"/>
            <person name="Mondo S.J."/>
            <person name="Dannebaum R.O."/>
            <person name="Kuo R.C."/>
            <person name="Labutti K."/>
            <person name="Haridas S."/>
            <person name="Kuo A."/>
            <person name="Salamov A."/>
            <person name="Ahrendt S.R."/>
            <person name="Lipzen A."/>
            <person name="Sullivan W."/>
            <person name="Andreopoulos W.B."/>
            <person name="Clum A."/>
            <person name="Lindquist E."/>
            <person name="Daum C."/>
            <person name="Ramamoorthy G.K."/>
            <person name="Gryganskyi A."/>
            <person name="Culley D."/>
            <person name="Magnuson J.K."/>
            <person name="James T.Y."/>
            <person name="O'Malley M.A."/>
            <person name="Stajich J.E."/>
            <person name="Spatafora J.W."/>
            <person name="Visel A."/>
            <person name="Grigoriev I.V."/>
        </authorList>
    </citation>
    <scope>NUCLEOTIDE SEQUENCE [LARGE SCALE GENOMIC DNA]</scope>
    <source>
        <strain evidence="6 7">CBS 931.73</strain>
    </source>
</reference>
<dbReference type="AlphaFoldDB" id="A0A1Y1XW17"/>
<comment type="caution">
    <text evidence="6">The sequence shown here is derived from an EMBL/GenBank/DDBJ whole genome shotgun (WGS) entry which is preliminary data.</text>
</comment>
<dbReference type="PANTHER" id="PTHR12298">
    <property type="entry name" value="PCDC2 PROGRAMMED CELL DEATH PROTEIN 2 -RELATED"/>
    <property type="match status" value="1"/>
</dbReference>
<proteinExistence type="predicted"/>
<dbReference type="EMBL" id="MCFE01000411">
    <property type="protein sequence ID" value="ORX89942.1"/>
    <property type="molecule type" value="Genomic_DNA"/>
</dbReference>
<protein>
    <recommendedName>
        <fullName evidence="5">MYND-type domain-containing protein</fullName>
    </recommendedName>
</protein>
<dbReference type="SUPFAM" id="SSF144232">
    <property type="entry name" value="HIT/MYND zinc finger-like"/>
    <property type="match status" value="1"/>
</dbReference>
<dbReference type="FunCoup" id="A0A1Y1XW17">
    <property type="interactions" value="457"/>
</dbReference>
<dbReference type="Proteomes" id="UP000193498">
    <property type="component" value="Unassembled WGS sequence"/>
</dbReference>
<dbReference type="InterPro" id="IPR007320">
    <property type="entry name" value="PDCD2_C"/>
</dbReference>